<sequence length="250" mass="29120">MNKCSFCAHHYLPENFIYKGKTYKTCAKCLISKAEKRINLEKNNIKTTPIETISSQALCNYIAKLILDVESNNEILFEIRINFHNDIFLMANFDDLKSIVRIIIDKLEGYNYIWSTTTALRISTRFNNVATYYFACSQSMDAIIKLHHDIIHDKLENVSIPEEIKQEIRTNLHLDPAQIRAIFRNKYDILNIIAKQIHYWWLIFTQESYKMNDDQIISACTFLKSDRAAGCKLCFELITNKVTAIGFLTP</sequence>
<dbReference type="EMBL" id="CAJVQB010055679">
    <property type="protein sequence ID" value="CAG8837353.1"/>
    <property type="molecule type" value="Genomic_DNA"/>
</dbReference>
<gene>
    <name evidence="1" type="ORF">GMARGA_LOCUS33456</name>
</gene>
<organism evidence="1 2">
    <name type="scientific">Gigaspora margarita</name>
    <dbReference type="NCBI Taxonomy" id="4874"/>
    <lineage>
        <taxon>Eukaryota</taxon>
        <taxon>Fungi</taxon>
        <taxon>Fungi incertae sedis</taxon>
        <taxon>Mucoromycota</taxon>
        <taxon>Glomeromycotina</taxon>
        <taxon>Glomeromycetes</taxon>
        <taxon>Diversisporales</taxon>
        <taxon>Gigasporaceae</taxon>
        <taxon>Gigaspora</taxon>
    </lineage>
</organism>
<comment type="caution">
    <text evidence="1">The sequence shown here is derived from an EMBL/GenBank/DDBJ whole genome shotgun (WGS) entry which is preliminary data.</text>
</comment>
<accession>A0ABN7WPS0</accession>
<protein>
    <submittedName>
        <fullName evidence="1">29183_t:CDS:1</fullName>
    </submittedName>
</protein>
<evidence type="ECO:0000313" key="2">
    <source>
        <dbReference type="Proteomes" id="UP000789901"/>
    </source>
</evidence>
<name>A0ABN7WPS0_GIGMA</name>
<dbReference type="Proteomes" id="UP000789901">
    <property type="component" value="Unassembled WGS sequence"/>
</dbReference>
<proteinExistence type="predicted"/>
<keyword evidence="2" id="KW-1185">Reference proteome</keyword>
<reference evidence="1 2" key="1">
    <citation type="submission" date="2021-06" db="EMBL/GenBank/DDBJ databases">
        <authorList>
            <person name="Kallberg Y."/>
            <person name="Tangrot J."/>
            <person name="Rosling A."/>
        </authorList>
    </citation>
    <scope>NUCLEOTIDE SEQUENCE [LARGE SCALE GENOMIC DNA]</scope>
    <source>
        <strain evidence="1 2">120-4 pot B 10/14</strain>
    </source>
</reference>
<evidence type="ECO:0000313" key="1">
    <source>
        <dbReference type="EMBL" id="CAG8837353.1"/>
    </source>
</evidence>